<dbReference type="InterPro" id="IPR006504">
    <property type="entry name" value="Tscrpt_reg_Spx/MgsR"/>
</dbReference>
<reference evidence="3 4" key="1">
    <citation type="submission" date="2014-06" db="EMBL/GenBank/DDBJ databases">
        <title>The draft genome sequence of Idiomarina salinarum ISL-52.</title>
        <authorList>
            <person name="Du J."/>
            <person name="Shao Z."/>
        </authorList>
    </citation>
    <scope>NUCLEOTIDE SEQUENCE [LARGE SCALE GENOMIC DNA]</scope>
    <source>
        <strain evidence="3 4">ISL-52</strain>
    </source>
</reference>
<dbReference type="SUPFAM" id="SSF52833">
    <property type="entry name" value="Thioredoxin-like"/>
    <property type="match status" value="1"/>
</dbReference>
<evidence type="ECO:0008006" key="5">
    <source>
        <dbReference type="Google" id="ProtNLM"/>
    </source>
</evidence>
<dbReference type="Gene3D" id="3.40.30.10">
    <property type="entry name" value="Glutaredoxin"/>
    <property type="match status" value="1"/>
</dbReference>
<evidence type="ECO:0000256" key="1">
    <source>
        <dbReference type="ARBA" id="ARBA00007198"/>
    </source>
</evidence>
<dbReference type="AlphaFoldDB" id="A0A094IY41"/>
<dbReference type="NCBIfam" id="TIGR01617">
    <property type="entry name" value="arsC_related"/>
    <property type="match status" value="1"/>
</dbReference>
<dbReference type="OrthoDB" id="9803749at2"/>
<dbReference type="Pfam" id="PF03960">
    <property type="entry name" value="ArsC"/>
    <property type="match status" value="1"/>
</dbReference>
<name>A0A094IY41_9GAMM</name>
<dbReference type="RefSeq" id="WP_034774672.1">
    <property type="nucleotide sequence ID" value="NZ_JPER01000001.1"/>
</dbReference>
<dbReference type="InterPro" id="IPR006660">
    <property type="entry name" value="Arsenate_reductase-like"/>
</dbReference>
<keyword evidence="4" id="KW-1185">Reference proteome</keyword>
<dbReference type="STRING" id="435908.IDSA_04935"/>
<sequence length="118" mass="13310">MSVSVYGIPNCDTVRKARNWLTQNNITHSFCDIRKEPLSQELLAGWLATAGSDVLLNKRSSTWRQLSPAEQQTTATADVIRLLQTYPILLKRPVLVAADSLLVGFNQQQWQQQLEVSE</sequence>
<dbReference type="PROSITE" id="PS51353">
    <property type="entry name" value="ARSC"/>
    <property type="match status" value="1"/>
</dbReference>
<accession>A0A094IY41</accession>
<proteinExistence type="inferred from homology"/>
<dbReference type="eggNOG" id="COG1393">
    <property type="taxonomic scope" value="Bacteria"/>
</dbReference>
<dbReference type="InterPro" id="IPR036249">
    <property type="entry name" value="Thioredoxin-like_sf"/>
</dbReference>
<comment type="similarity">
    <text evidence="1 2">Belongs to the ArsC family.</text>
</comment>
<evidence type="ECO:0000313" key="3">
    <source>
        <dbReference type="EMBL" id="KFZ32022.1"/>
    </source>
</evidence>
<comment type="caution">
    <text evidence="3">The sequence shown here is derived from an EMBL/GenBank/DDBJ whole genome shotgun (WGS) entry which is preliminary data.</text>
</comment>
<dbReference type="PANTHER" id="PTHR30041:SF8">
    <property type="entry name" value="PROTEIN YFFB"/>
    <property type="match status" value="1"/>
</dbReference>
<evidence type="ECO:0000256" key="2">
    <source>
        <dbReference type="PROSITE-ProRule" id="PRU01282"/>
    </source>
</evidence>
<dbReference type="PANTHER" id="PTHR30041">
    <property type="entry name" value="ARSENATE REDUCTASE"/>
    <property type="match status" value="1"/>
</dbReference>
<protein>
    <recommendedName>
        <fullName evidence="5">Arsenate reductase</fullName>
    </recommendedName>
</protein>
<gene>
    <name evidence="3" type="ORF">IDSA_04935</name>
</gene>
<evidence type="ECO:0000313" key="4">
    <source>
        <dbReference type="Proteomes" id="UP000054363"/>
    </source>
</evidence>
<dbReference type="Proteomes" id="UP000054363">
    <property type="component" value="Unassembled WGS sequence"/>
</dbReference>
<dbReference type="EMBL" id="JPER01000001">
    <property type="protein sequence ID" value="KFZ32022.1"/>
    <property type="molecule type" value="Genomic_DNA"/>
</dbReference>
<organism evidence="3 4">
    <name type="scientific">Pseudidiomarina salinarum</name>
    <dbReference type="NCBI Taxonomy" id="435908"/>
    <lineage>
        <taxon>Bacteria</taxon>
        <taxon>Pseudomonadati</taxon>
        <taxon>Pseudomonadota</taxon>
        <taxon>Gammaproteobacteria</taxon>
        <taxon>Alteromonadales</taxon>
        <taxon>Idiomarinaceae</taxon>
        <taxon>Pseudidiomarina</taxon>
    </lineage>
</organism>